<dbReference type="OMA" id="CPKIHKP"/>
<dbReference type="Proteomes" id="UP000694381">
    <property type="component" value="Unassembled WGS sequence"/>
</dbReference>
<feature type="signal peptide" evidence="4">
    <location>
        <begin position="1"/>
        <end position="21"/>
    </location>
</feature>
<dbReference type="PROSITE" id="PS51465">
    <property type="entry name" value="KAZAL_2"/>
    <property type="match status" value="1"/>
</dbReference>
<dbReference type="GO" id="GO:0005576">
    <property type="term" value="C:extracellular region"/>
    <property type="evidence" value="ECO:0007669"/>
    <property type="project" value="UniProtKB-SubCell"/>
</dbReference>
<dbReference type="Pfam" id="PF00050">
    <property type="entry name" value="Kazal_1"/>
    <property type="match status" value="1"/>
</dbReference>
<sequence>IDMKPAGVLLLLVSMAFLVLCADAVSQGGFQAFCKNYEKKLATDGKSCPKIHKPVCGTDGQTYPNRCELCRAAMERSSRKLGFKHEGKC</sequence>
<feature type="chain" id="PRO_5034161423" evidence="4">
    <location>
        <begin position="22"/>
        <end position="89"/>
    </location>
</feature>
<dbReference type="PROSITE" id="PS00282">
    <property type="entry name" value="KAZAL_1"/>
    <property type="match status" value="1"/>
</dbReference>
<name>A0A8C6RNI1_NANGA</name>
<evidence type="ECO:0000256" key="2">
    <source>
        <dbReference type="ARBA" id="ARBA00022525"/>
    </source>
</evidence>
<keyword evidence="4" id="KW-0732">Signal</keyword>
<dbReference type="PANTHER" id="PTHR47499">
    <property type="entry name" value="SERINE PROTEASE INHIBITOR KAZAL-TYPE 7 SPINK7"/>
    <property type="match status" value="1"/>
</dbReference>
<feature type="domain" description="Kazal-like" evidence="5">
    <location>
        <begin position="28"/>
        <end position="89"/>
    </location>
</feature>
<gene>
    <name evidence="6" type="primary">LOC103727400</name>
</gene>
<accession>A0A8C6RNI1</accession>
<dbReference type="InterPro" id="IPR036058">
    <property type="entry name" value="Kazal_dom_sf"/>
</dbReference>
<dbReference type="Ensembl" id="ENSNGAT00000025624.1">
    <property type="protein sequence ID" value="ENSNGAP00000019959.1"/>
    <property type="gene ID" value="ENSNGAG00000019606.1"/>
</dbReference>
<dbReference type="PANTHER" id="PTHR47499:SF4">
    <property type="entry name" value="SERINE PROTEASE INHIBITOR KAZAL-TYPE 12"/>
    <property type="match status" value="1"/>
</dbReference>
<dbReference type="InterPro" id="IPR002350">
    <property type="entry name" value="Kazal_dom"/>
</dbReference>
<evidence type="ECO:0000313" key="6">
    <source>
        <dbReference type="Ensembl" id="ENSNGAP00000019959.1"/>
    </source>
</evidence>
<reference evidence="6" key="2">
    <citation type="submission" date="2025-09" db="UniProtKB">
        <authorList>
            <consortium name="Ensembl"/>
        </authorList>
    </citation>
    <scope>IDENTIFICATION</scope>
</reference>
<keyword evidence="3" id="KW-1015">Disulfide bond</keyword>
<proteinExistence type="predicted"/>
<keyword evidence="2" id="KW-0964">Secreted</keyword>
<evidence type="ECO:0000256" key="3">
    <source>
        <dbReference type="ARBA" id="ARBA00023157"/>
    </source>
</evidence>
<reference evidence="6" key="1">
    <citation type="submission" date="2025-08" db="UniProtKB">
        <authorList>
            <consortium name="Ensembl"/>
        </authorList>
    </citation>
    <scope>IDENTIFICATION</scope>
</reference>
<keyword evidence="7" id="KW-1185">Reference proteome</keyword>
<dbReference type="FunFam" id="3.30.60.30:FF:000037">
    <property type="entry name" value="Ovomucoid"/>
    <property type="match status" value="1"/>
</dbReference>
<evidence type="ECO:0000313" key="7">
    <source>
        <dbReference type="Proteomes" id="UP000694381"/>
    </source>
</evidence>
<evidence type="ECO:0000256" key="1">
    <source>
        <dbReference type="ARBA" id="ARBA00004613"/>
    </source>
</evidence>
<protein>
    <submittedName>
        <fullName evidence="6">Serine peptidase inhibitor, Kazal type 12</fullName>
    </submittedName>
</protein>
<dbReference type="GeneTree" id="ENSGT00900000141664"/>
<organism evidence="6 7">
    <name type="scientific">Nannospalax galili</name>
    <name type="common">Northern Israeli blind subterranean mole rat</name>
    <name type="synonym">Spalax galili</name>
    <dbReference type="NCBI Taxonomy" id="1026970"/>
    <lineage>
        <taxon>Eukaryota</taxon>
        <taxon>Metazoa</taxon>
        <taxon>Chordata</taxon>
        <taxon>Craniata</taxon>
        <taxon>Vertebrata</taxon>
        <taxon>Euteleostomi</taxon>
        <taxon>Mammalia</taxon>
        <taxon>Eutheria</taxon>
        <taxon>Euarchontoglires</taxon>
        <taxon>Glires</taxon>
        <taxon>Rodentia</taxon>
        <taxon>Myomorpha</taxon>
        <taxon>Muroidea</taxon>
        <taxon>Spalacidae</taxon>
        <taxon>Spalacinae</taxon>
        <taxon>Nannospalax</taxon>
    </lineage>
</organism>
<dbReference type="SUPFAM" id="SSF100895">
    <property type="entry name" value="Kazal-type serine protease inhibitors"/>
    <property type="match status" value="1"/>
</dbReference>
<dbReference type="Gene3D" id="3.30.60.30">
    <property type="match status" value="1"/>
</dbReference>
<comment type="subcellular location">
    <subcellularLocation>
        <location evidence="1">Secreted</location>
    </subcellularLocation>
</comment>
<evidence type="ECO:0000259" key="5">
    <source>
        <dbReference type="PROSITE" id="PS51465"/>
    </source>
</evidence>
<dbReference type="SMART" id="SM00280">
    <property type="entry name" value="KAZAL"/>
    <property type="match status" value="1"/>
</dbReference>
<dbReference type="InterPro" id="IPR050159">
    <property type="entry name" value="Kazal-type_SerProtInhib"/>
</dbReference>
<dbReference type="AlphaFoldDB" id="A0A8C6RNI1"/>
<evidence type="ECO:0000256" key="4">
    <source>
        <dbReference type="SAM" id="SignalP"/>
    </source>
</evidence>